<feature type="compositionally biased region" description="Basic residues" evidence="1">
    <location>
        <begin position="21"/>
        <end position="44"/>
    </location>
</feature>
<dbReference type="CDD" id="cd18719">
    <property type="entry name" value="PIN_Zc3h12a-N4BP1-like"/>
    <property type="match status" value="1"/>
</dbReference>
<dbReference type="FunFam" id="3.40.50.11980:FF:000001">
    <property type="entry name" value="ZC3H12A isoform 1"/>
    <property type="match status" value="1"/>
</dbReference>
<dbReference type="EMBL" id="GBYB01001482">
    <property type="protein sequence ID" value="JAG71249.1"/>
    <property type="molecule type" value="Transcribed_RNA"/>
</dbReference>
<accession>A0A0C9PKC2</accession>
<feature type="domain" description="RNase NYN" evidence="2">
    <location>
        <begin position="256"/>
        <end position="401"/>
    </location>
</feature>
<reference evidence="4" key="1">
    <citation type="submission" date="2015-01" db="EMBL/GenBank/DDBJ databases">
        <title>Transcriptome Assembly of Fopius arisanus.</title>
        <authorList>
            <person name="Geib S."/>
        </authorList>
    </citation>
    <scope>NUCLEOTIDE SEQUENCE</scope>
</reference>
<evidence type="ECO:0000313" key="4">
    <source>
        <dbReference type="EMBL" id="JAG71250.1"/>
    </source>
</evidence>
<feature type="compositionally biased region" description="Basic residues" evidence="1">
    <location>
        <begin position="141"/>
        <end position="171"/>
    </location>
</feature>
<feature type="compositionally biased region" description="Polar residues" evidence="1">
    <location>
        <begin position="62"/>
        <end position="73"/>
    </location>
</feature>
<dbReference type="GO" id="GO:0005634">
    <property type="term" value="C:nucleus"/>
    <property type="evidence" value="ECO:0007669"/>
    <property type="project" value="TreeGrafter"/>
</dbReference>
<dbReference type="GO" id="GO:0036464">
    <property type="term" value="C:cytoplasmic ribonucleoprotein granule"/>
    <property type="evidence" value="ECO:0007669"/>
    <property type="project" value="TreeGrafter"/>
</dbReference>
<feature type="compositionally biased region" description="Acidic residues" evidence="1">
    <location>
        <begin position="103"/>
        <end position="118"/>
    </location>
</feature>
<dbReference type="EMBL" id="GBYB01001483">
    <property type="protein sequence ID" value="JAG71250.1"/>
    <property type="molecule type" value="Transcribed_RNA"/>
</dbReference>
<dbReference type="InterPro" id="IPR021869">
    <property type="entry name" value="RNase_Zc3h12_NYN"/>
</dbReference>
<feature type="region of interest" description="Disordered" evidence="1">
    <location>
        <begin position="21"/>
        <end position="214"/>
    </location>
</feature>
<organism evidence="4">
    <name type="scientific">Fopius arisanus</name>
    <dbReference type="NCBI Taxonomy" id="64838"/>
    <lineage>
        <taxon>Eukaryota</taxon>
        <taxon>Metazoa</taxon>
        <taxon>Ecdysozoa</taxon>
        <taxon>Arthropoda</taxon>
        <taxon>Hexapoda</taxon>
        <taxon>Insecta</taxon>
        <taxon>Pterygota</taxon>
        <taxon>Neoptera</taxon>
        <taxon>Endopterygota</taxon>
        <taxon>Hymenoptera</taxon>
        <taxon>Apocrita</taxon>
        <taxon>Ichneumonoidea</taxon>
        <taxon>Braconidae</taxon>
        <taxon>Opiinae</taxon>
        <taxon>Fopius</taxon>
    </lineage>
</organism>
<sequence>MNLPNESVIILDSPEIKSMARRRSLKVKRSLKVPRTQSGKRKSVGVKGNRTPLRAVSRSIFRGSNTPSRSDFTPLTIKRKRQRSQGGTPKIQKRRRKSKPSENDDDSVIVLSDDDEIQELPVRPDPPRVIPTSGPPTTKTSHGKNLRNQLRKSQRLRVRKKTKVPTQKLKRRPNDEDLEVLWSSKSVPESAPGVGDERVNSPTESQGNQENVSNPEENFFVDIAGDTSLFLVDCLEDDHEKEKSKRNKKPGEEERLREIIIDGCNVAMAHANSKGFSEQGLKIVLDYFTERGHKVTIFVPQHKRHRNRQMLETWNREGIVVFTPSRKIGQKSITPYDDRYILEYATKCQGIVISSDQFRDLWNEKPEWRETIEKRLLAPTFVGDYLMFPEDPLGRFGPSLHDFLRL</sequence>
<dbReference type="InterPro" id="IPR051101">
    <property type="entry name" value="ZC3H12/N4BP1_RNase_Reg"/>
</dbReference>
<dbReference type="PANTHER" id="PTHR12876:SF35">
    <property type="entry name" value="LD08718P-RELATED"/>
    <property type="match status" value="1"/>
</dbReference>
<feature type="compositionally biased region" description="Polar residues" evidence="1">
    <location>
        <begin position="200"/>
        <end position="214"/>
    </location>
</feature>
<gene>
    <name evidence="4" type="primary">ZC3H12C_1</name>
    <name evidence="3" type="synonym">ZC3H12C_0</name>
    <name evidence="3" type="ORF">g.38978</name>
    <name evidence="4" type="ORF">g.38980</name>
</gene>
<dbReference type="AlphaFoldDB" id="A0A0C9PKC2"/>
<protein>
    <submittedName>
        <fullName evidence="3">ZC3H12C_0 protein</fullName>
    </submittedName>
    <submittedName>
        <fullName evidence="4">ZC3H12C_1 protein</fullName>
    </submittedName>
</protein>
<evidence type="ECO:0000313" key="3">
    <source>
        <dbReference type="EMBL" id="JAG71249.1"/>
    </source>
</evidence>
<evidence type="ECO:0000259" key="2">
    <source>
        <dbReference type="Pfam" id="PF11977"/>
    </source>
</evidence>
<proteinExistence type="predicted"/>
<dbReference type="PANTHER" id="PTHR12876">
    <property type="entry name" value="N4BP1-RELATED"/>
    <property type="match status" value="1"/>
</dbReference>
<dbReference type="Pfam" id="PF11977">
    <property type="entry name" value="RNase_Zc3h12a"/>
    <property type="match status" value="1"/>
</dbReference>
<dbReference type="GO" id="GO:0003729">
    <property type="term" value="F:mRNA binding"/>
    <property type="evidence" value="ECO:0007669"/>
    <property type="project" value="TreeGrafter"/>
</dbReference>
<evidence type="ECO:0000256" key="1">
    <source>
        <dbReference type="SAM" id="MobiDB-lite"/>
    </source>
</evidence>
<dbReference type="Gene3D" id="3.40.50.11980">
    <property type="match status" value="1"/>
</dbReference>
<name>A0A0C9PKC2_9HYME</name>
<dbReference type="GO" id="GO:0004521">
    <property type="term" value="F:RNA endonuclease activity"/>
    <property type="evidence" value="ECO:0007669"/>
    <property type="project" value="TreeGrafter"/>
</dbReference>